<evidence type="ECO:0000259" key="1">
    <source>
        <dbReference type="Pfam" id="PF08445"/>
    </source>
</evidence>
<keyword evidence="3" id="KW-1185">Reference proteome</keyword>
<feature type="domain" description="GCN5-related N-acetyltransferase Rv2170-like" evidence="1">
    <location>
        <begin position="237"/>
        <end position="291"/>
    </location>
</feature>
<dbReference type="RefSeq" id="WP_244236502.1">
    <property type="nucleotide sequence ID" value="NZ_SHKK01000001.1"/>
</dbReference>
<reference evidence="2 3" key="1">
    <citation type="submission" date="2019-02" db="EMBL/GenBank/DDBJ databases">
        <title>Sequencing the genomes of 1000 actinobacteria strains.</title>
        <authorList>
            <person name="Klenk H.-P."/>
        </authorList>
    </citation>
    <scope>NUCLEOTIDE SEQUENCE [LARGE SCALE GENOMIC DNA]</scope>
    <source>
        <strain evidence="2 3">DSM 45888</strain>
    </source>
</reference>
<protein>
    <submittedName>
        <fullName evidence="2">FR47-like protein</fullName>
    </submittedName>
</protein>
<dbReference type="InterPro" id="IPR013653">
    <property type="entry name" value="GCN5-like_dom"/>
</dbReference>
<evidence type="ECO:0000313" key="2">
    <source>
        <dbReference type="EMBL" id="RZT77240.1"/>
    </source>
</evidence>
<dbReference type="EMBL" id="SHKK01000001">
    <property type="protein sequence ID" value="RZT77240.1"/>
    <property type="molecule type" value="Genomic_DNA"/>
</dbReference>
<gene>
    <name evidence="2" type="ORF">EV382_0388</name>
</gene>
<dbReference type="Pfam" id="PF08445">
    <property type="entry name" value="FR47"/>
    <property type="match status" value="1"/>
</dbReference>
<dbReference type="Proteomes" id="UP000293781">
    <property type="component" value="Unassembled WGS sequence"/>
</dbReference>
<sequence>MGIIPMAGPRLRFLTDPGEFLAVAGDYLAADPVLSTVVTTVAHRQLSQRAEGISQPDRNWWLVISDDSGAVVGAGMRTAPYAPYPPFLLPMPDDAAVALAHALHARDEETLAINGALPAVDLCAAELTRLGGGHVQVTQHTRLHELGELVWPTPVPGGLVAATADDVELATEWFGALMGDADEQAGRPRGTSAHEVPDRAEMLRRIHAGRLWFWVDDTGERVHLTGANPPSFGVARVGPVYTPPAQRGRGWASNAVAEVSRRIQAEGARVCLFTDQANPTSNKIYAALGYRPVVDMANLTIVR</sequence>
<dbReference type="AlphaFoldDB" id="A0A4V2FNN5"/>
<dbReference type="InterPro" id="IPR016181">
    <property type="entry name" value="Acyl_CoA_acyltransferase"/>
</dbReference>
<evidence type="ECO:0000313" key="3">
    <source>
        <dbReference type="Proteomes" id="UP000293781"/>
    </source>
</evidence>
<dbReference type="SUPFAM" id="SSF55729">
    <property type="entry name" value="Acyl-CoA N-acyltransferases (Nat)"/>
    <property type="match status" value="1"/>
</dbReference>
<dbReference type="GO" id="GO:0016747">
    <property type="term" value="F:acyltransferase activity, transferring groups other than amino-acyl groups"/>
    <property type="evidence" value="ECO:0007669"/>
    <property type="project" value="InterPro"/>
</dbReference>
<comment type="caution">
    <text evidence="2">The sequence shown here is derived from an EMBL/GenBank/DDBJ whole genome shotgun (WGS) entry which is preliminary data.</text>
</comment>
<proteinExistence type="predicted"/>
<organism evidence="2 3">
    <name type="scientific">Micromonospora violae</name>
    <dbReference type="NCBI Taxonomy" id="1278207"/>
    <lineage>
        <taxon>Bacteria</taxon>
        <taxon>Bacillati</taxon>
        <taxon>Actinomycetota</taxon>
        <taxon>Actinomycetes</taxon>
        <taxon>Micromonosporales</taxon>
        <taxon>Micromonosporaceae</taxon>
        <taxon>Micromonospora</taxon>
    </lineage>
</organism>
<name>A0A4V2FNN5_9ACTN</name>
<accession>A0A4V2FNN5</accession>
<dbReference type="Gene3D" id="3.40.630.30">
    <property type="match status" value="1"/>
</dbReference>